<dbReference type="VEuPathDB" id="TriTrypDB:LtaPh_3513700"/>
<dbReference type="EMBL" id="BLBS01000056">
    <property type="protein sequence ID" value="GET92633.1"/>
    <property type="molecule type" value="Genomic_DNA"/>
</dbReference>
<feature type="region of interest" description="Disordered" evidence="1">
    <location>
        <begin position="212"/>
        <end position="234"/>
    </location>
</feature>
<dbReference type="Proteomes" id="UP000419144">
    <property type="component" value="Unassembled WGS sequence"/>
</dbReference>
<dbReference type="OrthoDB" id="246298at2759"/>
<accession>A0A640KSP9</accession>
<evidence type="ECO:0000313" key="2">
    <source>
        <dbReference type="EMBL" id="GET92633.1"/>
    </source>
</evidence>
<feature type="compositionally biased region" description="Low complexity" evidence="1">
    <location>
        <begin position="65"/>
        <end position="82"/>
    </location>
</feature>
<sequence length="249" mass="27581">MNVSPSVGLTDAPAIFIRCAALHSRGELLNGFFFAHRFTLGIQDWYETAPTPVSGGTCNEETKLSAPEDGAAAGEPPHAASSQRLMPHFPVEVLYVRNSRKPYFLVEWRYPTSEEEERRKDRIDGSSGVEEGVAEAHEERADSSQSRITEEFLRQIAERTMALGKQGLSGDGVTWKGQPVFISAALSGMTVVAERRKQELRDAQLKIRRAAEKRERLEENSAGPNAKTEQRGSGVVAPAFIPRCVRRRT</sequence>
<comment type="caution">
    <text evidence="2">The sequence shown here is derived from an EMBL/GenBank/DDBJ whole genome shotgun (WGS) entry which is preliminary data.</text>
</comment>
<evidence type="ECO:0000256" key="1">
    <source>
        <dbReference type="SAM" id="MobiDB-lite"/>
    </source>
</evidence>
<organism evidence="2 3">
    <name type="scientific">Leishmania tarentolae</name>
    <name type="common">Sauroleishmania tarentolae</name>
    <dbReference type="NCBI Taxonomy" id="5689"/>
    <lineage>
        <taxon>Eukaryota</taxon>
        <taxon>Discoba</taxon>
        <taxon>Euglenozoa</taxon>
        <taxon>Kinetoplastea</taxon>
        <taxon>Metakinetoplastina</taxon>
        <taxon>Trypanosomatida</taxon>
        <taxon>Trypanosomatidae</taxon>
        <taxon>Leishmaniinae</taxon>
        <taxon>Leishmania</taxon>
        <taxon>lizard Leishmania</taxon>
    </lineage>
</organism>
<keyword evidence="3" id="KW-1185">Reference proteome</keyword>
<gene>
    <name evidence="2" type="ORF">LtaPh_3513700</name>
</gene>
<proteinExistence type="predicted"/>
<feature type="compositionally biased region" description="Basic and acidic residues" evidence="1">
    <location>
        <begin position="134"/>
        <end position="148"/>
    </location>
</feature>
<evidence type="ECO:0000313" key="3">
    <source>
        <dbReference type="Proteomes" id="UP000419144"/>
    </source>
</evidence>
<name>A0A640KSP9_LEITA</name>
<reference evidence="2" key="1">
    <citation type="submission" date="2019-11" db="EMBL/GenBank/DDBJ databases">
        <title>Leishmania tarentolae CDS.</title>
        <authorList>
            <person name="Goto Y."/>
            <person name="Yamagishi J."/>
        </authorList>
    </citation>
    <scope>NUCLEOTIDE SEQUENCE [LARGE SCALE GENOMIC DNA]</scope>
    <source>
        <strain evidence="2">Parrot Tar II</strain>
    </source>
</reference>
<feature type="region of interest" description="Disordered" evidence="1">
    <location>
        <begin position="53"/>
        <end position="82"/>
    </location>
</feature>
<feature type="region of interest" description="Disordered" evidence="1">
    <location>
        <begin position="115"/>
        <end position="148"/>
    </location>
</feature>
<protein>
    <submittedName>
        <fullName evidence="2">Uncharacterized protein</fullName>
    </submittedName>
</protein>
<dbReference type="AlphaFoldDB" id="A0A640KSP9"/>